<dbReference type="EMBL" id="CM039170">
    <property type="protein sequence ID" value="KAH9798643.1"/>
    <property type="molecule type" value="Genomic_DNA"/>
</dbReference>
<accession>A0ACB8NLR9</accession>
<proteinExistence type="predicted"/>
<evidence type="ECO:0000313" key="2">
    <source>
        <dbReference type="Proteomes" id="UP000829398"/>
    </source>
</evidence>
<comment type="caution">
    <text evidence="1">The sequence shown here is derived from an EMBL/GenBank/DDBJ whole genome shotgun (WGS) entry which is preliminary data.</text>
</comment>
<sequence>MRTIVSRLINSRSSVSRLSAITASGNGRYLSTDSNKVDEPLKVEEAETVNVPPPPSEKVQAAVNLLVCVLDGYFVCFLALTDLCNLIQLLVLGGNGFVGSHICREALDRGLTVASLSRYWTQSMVVDPLKALILAFIIVVSGNLLSSDSWKEALDGVTAVISCVGGFGSNSYMYKINGTANINAIRAASEKGVKRFVYISAADFGVANYLLQGYYEGKRAAETELLTRYPYGGVILRPGFIYGTRTVGGMKLPLGVIGSPMEMVLQHAKPLSQLPLVGPLFTPPVNVTVVAKVAVRAATDPVFPPGIVDVHGILRYSQKSR</sequence>
<organism evidence="1 2">
    <name type="scientific">Citrus sinensis</name>
    <name type="common">Sweet orange</name>
    <name type="synonym">Citrus aurantium var. sinensis</name>
    <dbReference type="NCBI Taxonomy" id="2711"/>
    <lineage>
        <taxon>Eukaryota</taxon>
        <taxon>Viridiplantae</taxon>
        <taxon>Streptophyta</taxon>
        <taxon>Embryophyta</taxon>
        <taxon>Tracheophyta</taxon>
        <taxon>Spermatophyta</taxon>
        <taxon>Magnoliopsida</taxon>
        <taxon>eudicotyledons</taxon>
        <taxon>Gunneridae</taxon>
        <taxon>Pentapetalae</taxon>
        <taxon>rosids</taxon>
        <taxon>malvids</taxon>
        <taxon>Sapindales</taxon>
        <taxon>Rutaceae</taxon>
        <taxon>Aurantioideae</taxon>
        <taxon>Citrus</taxon>
    </lineage>
</organism>
<dbReference type="Proteomes" id="UP000829398">
    <property type="component" value="Chromosome 1"/>
</dbReference>
<name>A0ACB8NLR9_CITSI</name>
<evidence type="ECO:0000313" key="1">
    <source>
        <dbReference type="EMBL" id="KAH9798643.1"/>
    </source>
</evidence>
<keyword evidence="2" id="KW-1185">Reference proteome</keyword>
<gene>
    <name evidence="1" type="ORF">KPL71_000092</name>
</gene>
<reference evidence="2" key="1">
    <citation type="journal article" date="2023" name="Hortic. Res.">
        <title>A chromosome-level phased genome enabling allele-level studies in sweet orange: a case study on citrus Huanglongbing tolerance.</title>
        <authorList>
            <person name="Wu B."/>
            <person name="Yu Q."/>
            <person name="Deng Z."/>
            <person name="Duan Y."/>
            <person name="Luo F."/>
            <person name="Gmitter F. Jr."/>
        </authorList>
    </citation>
    <scope>NUCLEOTIDE SEQUENCE [LARGE SCALE GENOMIC DNA]</scope>
    <source>
        <strain evidence="2">cv. Valencia</strain>
    </source>
</reference>
<protein>
    <submittedName>
        <fullName evidence="1">NAD(P)-bd dom domain-containing protein</fullName>
    </submittedName>
</protein>